<dbReference type="Proteomes" id="UP000248423">
    <property type="component" value="Unassembled WGS sequence"/>
</dbReference>
<reference evidence="7 8" key="1">
    <citation type="submission" date="2018-02" db="EMBL/GenBank/DDBJ databases">
        <title>The genomes of Aspergillus section Nigri reveals drivers in fungal speciation.</title>
        <authorList>
            <consortium name="DOE Joint Genome Institute"/>
            <person name="Vesth T.C."/>
            <person name="Nybo J."/>
            <person name="Theobald S."/>
            <person name="Brandl J."/>
            <person name="Frisvad J.C."/>
            <person name="Nielsen K.F."/>
            <person name="Lyhne E.K."/>
            <person name="Kogle M.E."/>
            <person name="Kuo A."/>
            <person name="Riley R."/>
            <person name="Clum A."/>
            <person name="Nolan M."/>
            <person name="Lipzen A."/>
            <person name="Salamov A."/>
            <person name="Henrissat B."/>
            <person name="Wiebenga A."/>
            <person name="De vries R.P."/>
            <person name="Grigoriev I.V."/>
            <person name="Mortensen U.H."/>
            <person name="Andersen M.R."/>
            <person name="Baker S.E."/>
        </authorList>
    </citation>
    <scope>NUCLEOTIDE SEQUENCE [LARGE SCALE GENOMIC DNA]</scope>
    <source>
        <strain evidence="7 8">CBS 121057</strain>
    </source>
</reference>
<comment type="similarity">
    <text evidence="1">Belongs to the RutC family.</text>
</comment>
<dbReference type="GO" id="GO:0005739">
    <property type="term" value="C:mitochondrion"/>
    <property type="evidence" value="ECO:0007669"/>
    <property type="project" value="UniProtKB-ARBA"/>
</dbReference>
<dbReference type="NCBIfam" id="TIGR00004">
    <property type="entry name" value="Rid family detoxifying hydrolase"/>
    <property type="match status" value="1"/>
</dbReference>
<name>A0A319F5C8_ASPSB</name>
<feature type="non-terminal residue" evidence="7">
    <location>
        <position position="1"/>
    </location>
</feature>
<dbReference type="GO" id="GO:0008270">
    <property type="term" value="F:zinc ion binding"/>
    <property type="evidence" value="ECO:0007669"/>
    <property type="project" value="InterPro"/>
</dbReference>
<feature type="region of interest" description="Disordered" evidence="5">
    <location>
        <begin position="224"/>
        <end position="278"/>
    </location>
</feature>
<feature type="compositionally biased region" description="Polar residues" evidence="5">
    <location>
        <begin position="229"/>
        <end position="250"/>
    </location>
</feature>
<dbReference type="InterPro" id="IPR007219">
    <property type="entry name" value="XnlR_reg_dom"/>
</dbReference>
<feature type="domain" description="Xylanolytic transcriptional activator regulatory" evidence="6">
    <location>
        <begin position="489"/>
        <end position="562"/>
    </location>
</feature>
<gene>
    <name evidence="7" type="ORF">BO78DRAFT_466636</name>
</gene>
<evidence type="ECO:0000256" key="2">
    <source>
        <dbReference type="ARBA" id="ARBA00023015"/>
    </source>
</evidence>
<dbReference type="AlphaFoldDB" id="A0A319F5C8"/>
<evidence type="ECO:0000256" key="1">
    <source>
        <dbReference type="ARBA" id="ARBA00010552"/>
    </source>
</evidence>
<dbReference type="CDD" id="cd00448">
    <property type="entry name" value="YjgF_YER057c_UK114_family"/>
    <property type="match status" value="1"/>
</dbReference>
<dbReference type="PANTHER" id="PTHR47424">
    <property type="entry name" value="REGULATORY PROTEIN GAL4"/>
    <property type="match status" value="1"/>
</dbReference>
<dbReference type="GO" id="GO:0000435">
    <property type="term" value="P:positive regulation of transcription from RNA polymerase II promoter by galactose"/>
    <property type="evidence" value="ECO:0007669"/>
    <property type="project" value="TreeGrafter"/>
</dbReference>
<evidence type="ECO:0000256" key="3">
    <source>
        <dbReference type="ARBA" id="ARBA00023163"/>
    </source>
</evidence>
<dbReference type="CDD" id="cd12148">
    <property type="entry name" value="fungal_TF_MHR"/>
    <property type="match status" value="1"/>
</dbReference>
<keyword evidence="2" id="KW-0805">Transcription regulation</keyword>
<feature type="compositionally biased region" description="Low complexity" evidence="5">
    <location>
        <begin position="324"/>
        <end position="341"/>
    </location>
</feature>
<dbReference type="InterPro" id="IPR006175">
    <property type="entry name" value="YjgF/YER057c/UK114"/>
</dbReference>
<keyword evidence="3" id="KW-0804">Transcription</keyword>
<dbReference type="GO" id="GO:0000978">
    <property type="term" value="F:RNA polymerase II cis-regulatory region sequence-specific DNA binding"/>
    <property type="evidence" value="ECO:0007669"/>
    <property type="project" value="TreeGrafter"/>
</dbReference>
<keyword evidence="4" id="KW-0539">Nucleus</keyword>
<evidence type="ECO:0000313" key="7">
    <source>
        <dbReference type="EMBL" id="PYI10949.1"/>
    </source>
</evidence>
<dbReference type="GO" id="GO:0005634">
    <property type="term" value="C:nucleus"/>
    <property type="evidence" value="ECO:0007669"/>
    <property type="project" value="TreeGrafter"/>
</dbReference>
<feature type="region of interest" description="Disordered" evidence="5">
    <location>
        <begin position="320"/>
        <end position="342"/>
    </location>
</feature>
<dbReference type="FunFam" id="3.30.1330.40:FF:000001">
    <property type="entry name" value="L-PSP family endoribonuclease"/>
    <property type="match status" value="1"/>
</dbReference>
<dbReference type="Pfam" id="PF01042">
    <property type="entry name" value="Ribonuc_L-PSP"/>
    <property type="match status" value="1"/>
</dbReference>
<dbReference type="PANTHER" id="PTHR47424:SF2">
    <property type="entry name" value="TRANSCRIPTION FACTOR DOMAIN-CONTAINING PROTEIN-RELATED"/>
    <property type="match status" value="1"/>
</dbReference>
<dbReference type="InterPro" id="IPR006056">
    <property type="entry name" value="RidA"/>
</dbReference>
<dbReference type="GO" id="GO:0000981">
    <property type="term" value="F:DNA-binding transcription factor activity, RNA polymerase II-specific"/>
    <property type="evidence" value="ECO:0007669"/>
    <property type="project" value="TreeGrafter"/>
</dbReference>
<dbReference type="GO" id="GO:0006351">
    <property type="term" value="P:DNA-templated transcription"/>
    <property type="evidence" value="ECO:0007669"/>
    <property type="project" value="InterPro"/>
</dbReference>
<accession>A0A319F5C8</accession>
<dbReference type="InterPro" id="IPR051127">
    <property type="entry name" value="Fungal_SecMet_Regulators"/>
</dbReference>
<dbReference type="Gene3D" id="3.30.1330.40">
    <property type="entry name" value="RutC-like"/>
    <property type="match status" value="1"/>
</dbReference>
<dbReference type="InterPro" id="IPR035959">
    <property type="entry name" value="RutC-like_sf"/>
</dbReference>
<evidence type="ECO:0000313" key="8">
    <source>
        <dbReference type="Proteomes" id="UP000248423"/>
    </source>
</evidence>
<organism evidence="7 8">
    <name type="scientific">Aspergillus sclerotiicarbonarius (strain CBS 121057 / IBT 28362)</name>
    <dbReference type="NCBI Taxonomy" id="1448318"/>
    <lineage>
        <taxon>Eukaryota</taxon>
        <taxon>Fungi</taxon>
        <taxon>Dikarya</taxon>
        <taxon>Ascomycota</taxon>
        <taxon>Pezizomycotina</taxon>
        <taxon>Eurotiomycetes</taxon>
        <taxon>Eurotiomycetidae</taxon>
        <taxon>Eurotiales</taxon>
        <taxon>Aspergillaceae</taxon>
        <taxon>Aspergillus</taxon>
        <taxon>Aspergillus subgen. Circumdati</taxon>
    </lineage>
</organism>
<dbReference type="EMBL" id="KZ826319">
    <property type="protein sequence ID" value="PYI10949.1"/>
    <property type="molecule type" value="Genomic_DNA"/>
</dbReference>
<dbReference type="OrthoDB" id="2283488at2759"/>
<dbReference type="VEuPathDB" id="FungiDB:BO78DRAFT_466636"/>
<keyword evidence="8" id="KW-1185">Reference proteome</keyword>
<dbReference type="SMART" id="SM00906">
    <property type="entry name" value="Fungal_trans"/>
    <property type="match status" value="1"/>
</dbReference>
<sequence>MTQQRAIFTNQAPAPFPVFSQAIVRNDTIYCSGMVGLDNKTGALVSGGVASQTDQLLRNLAAILEEAKSGLQHVLKVNVYITSMENFSTMNEVYQKFFSAPMPARTCVTVKELPLGALVEMEPSSIRIHVTVTLTHTGPSLSCYIFHRKSIEDIEMPNTPRACVECRKRKLKVGAPPSSDPPDSSTVRPLATNLLKMPTFSQTIYLTQIEDELAQARALLEERDHHGHQNPSCQNLACSNTDAHSGSELNADSPGFRPRNSPLAVHQEGLSPPEDSAQNGLLATNISIQPSGQQQQEVRCTLLPPELMPRSTAFEWDERGDAMGRSTGSNPSRTTNSSTRGGYFGIASTQAFLRISGRQEDNYPLPLSTHASTSKTCHMQLPLWGDYVDAYFTRCHPVYPVIHESKFRAQLMELVDRPSQEVWHMLLYAVAALGAFSVSAGQNHVDMALFDMARTNFSNQMMEMGTMALVQALALMSVYLRKKYKFNSSYNYLGLANRVAMGIGLYKDFSSPTGAPFCREMRRHVWWCLYTLNLEDSIAYSRPQDFPQSAVEVEYPLNIHDLDLNPKTSPFIAEANNTTLYSGLKFGAAFYFTISKIYPSIISSPYPRARELVSFDDSSIGLWELSLPSFFRRNTIQPSKYSFTHALLYWRCLNFRLLMFRPFVVWRYIMRPRNNPPRDPADPTSVNTAIIRCLGAAEDAITTISDFWGSQEQDAITSWYALNFIFTAVLIPLLCLRYDSESAQAASWQHQVRRAMSVVNSMVSLNNSASHCLDIIQSLFNDCNLLESHVDSPTRGFAGIRAENPLPTHMPDFDDILTHDIFPDYHFWDQLNGG</sequence>
<evidence type="ECO:0000259" key="6">
    <source>
        <dbReference type="SMART" id="SM00906"/>
    </source>
</evidence>
<evidence type="ECO:0000256" key="5">
    <source>
        <dbReference type="SAM" id="MobiDB-lite"/>
    </source>
</evidence>
<dbReference type="SUPFAM" id="SSF55298">
    <property type="entry name" value="YjgF-like"/>
    <property type="match status" value="1"/>
</dbReference>
<evidence type="ECO:0000256" key="4">
    <source>
        <dbReference type="ARBA" id="ARBA00023242"/>
    </source>
</evidence>
<protein>
    <recommendedName>
        <fullName evidence="6">Xylanolytic transcriptional activator regulatory domain-containing protein</fullName>
    </recommendedName>
</protein>
<dbReference type="Pfam" id="PF04082">
    <property type="entry name" value="Fungal_trans"/>
    <property type="match status" value="1"/>
</dbReference>
<proteinExistence type="inferred from homology"/>